<dbReference type="Proteomes" id="UP000199113">
    <property type="component" value="Unassembled WGS sequence"/>
</dbReference>
<feature type="domain" description="Carbohydrate kinase PfkB" evidence="8">
    <location>
        <begin position="10"/>
        <end position="301"/>
    </location>
</feature>
<feature type="region of interest" description="Disordered" evidence="7">
    <location>
        <begin position="180"/>
        <end position="204"/>
    </location>
</feature>
<keyword evidence="3" id="KW-0547">Nucleotide-binding</keyword>
<dbReference type="AlphaFoldDB" id="A0A1I0X853"/>
<dbReference type="GO" id="GO:0008443">
    <property type="term" value="F:phosphofructokinase activity"/>
    <property type="evidence" value="ECO:0007669"/>
    <property type="project" value="TreeGrafter"/>
</dbReference>
<organism evidence="10 11">
    <name type="scientific">Nocardioides alpinus</name>
    <dbReference type="NCBI Taxonomy" id="748909"/>
    <lineage>
        <taxon>Bacteria</taxon>
        <taxon>Bacillati</taxon>
        <taxon>Actinomycetota</taxon>
        <taxon>Actinomycetes</taxon>
        <taxon>Propionibacteriales</taxon>
        <taxon>Nocardioidaceae</taxon>
        <taxon>Nocardioides</taxon>
    </lineage>
</organism>
<sequence>MILTLTPNPSIDRTVALDGELTRGQVHRVASVTSQAGGKGVNISRAAVSADIPSIAVVPAHKDDPFVLELLGAGIDCRPVRPAGDVRVNLTITEPDGTTTKLNSPGAEVLPMHLELMAQTILVRASGADWTVLAGSLPVGAPPGFYADLVRRLREVGGRVAVDTSEAPLQALVEALPGSAPDLMKPNGEELASFTGGDPDELESDPEAAAAAARELIAKGVGAVLATLGGNGAVLVTSEGAWHATPPPTTVVSTVGAGDSSLFGYLLGDIRGLPAPERLALAVAYGSAAAGLPGTTIPLPSQLRTELVGVTPLGGTA</sequence>
<gene>
    <name evidence="9" type="ORF">CXG46_00940</name>
    <name evidence="10" type="ORF">SAMN05192575_102182</name>
</gene>
<dbReference type="InterPro" id="IPR029056">
    <property type="entry name" value="Ribokinase-like"/>
</dbReference>
<accession>A0A1I0X853</accession>
<dbReference type="STRING" id="748909.SAMN05192575_102182"/>
<keyword evidence="12" id="KW-1185">Reference proteome</keyword>
<evidence type="ECO:0000256" key="5">
    <source>
        <dbReference type="ARBA" id="ARBA00022840"/>
    </source>
</evidence>
<dbReference type="GO" id="GO:0005524">
    <property type="term" value="F:ATP binding"/>
    <property type="evidence" value="ECO:0007669"/>
    <property type="project" value="UniProtKB-KW"/>
</dbReference>
<dbReference type="NCBIfam" id="TIGR03168">
    <property type="entry name" value="1-PFK"/>
    <property type="match status" value="1"/>
</dbReference>
<dbReference type="OrthoDB" id="9801219at2"/>
<reference evidence="10" key="1">
    <citation type="submission" date="2016-10" db="EMBL/GenBank/DDBJ databases">
        <authorList>
            <person name="de Groot N.N."/>
        </authorList>
    </citation>
    <scope>NUCLEOTIDE SEQUENCE [LARGE SCALE GENOMIC DNA]</scope>
    <source>
        <strain evidence="10">CGMCC 1.10697</strain>
    </source>
</reference>
<dbReference type="PANTHER" id="PTHR46566">
    <property type="entry name" value="1-PHOSPHOFRUCTOKINASE-RELATED"/>
    <property type="match status" value="1"/>
</dbReference>
<evidence type="ECO:0000313" key="9">
    <source>
        <dbReference type="EMBL" id="PKH44158.1"/>
    </source>
</evidence>
<evidence type="ECO:0000256" key="3">
    <source>
        <dbReference type="ARBA" id="ARBA00022741"/>
    </source>
</evidence>
<evidence type="ECO:0000256" key="6">
    <source>
        <dbReference type="PIRNR" id="PIRNR000535"/>
    </source>
</evidence>
<keyword evidence="5" id="KW-0067">ATP-binding</keyword>
<protein>
    <submittedName>
        <fullName evidence="10">1-phosphofructokinase</fullName>
    </submittedName>
</protein>
<proteinExistence type="inferred from homology"/>
<dbReference type="InterPro" id="IPR011611">
    <property type="entry name" value="PfkB_dom"/>
</dbReference>
<dbReference type="SUPFAM" id="SSF53613">
    <property type="entry name" value="Ribokinase-like"/>
    <property type="match status" value="1"/>
</dbReference>
<evidence type="ECO:0000313" key="10">
    <source>
        <dbReference type="EMBL" id="SFA96606.1"/>
    </source>
</evidence>
<dbReference type="RefSeq" id="WP_091196002.1">
    <property type="nucleotide sequence ID" value="NZ_FOKC01000002.1"/>
</dbReference>
<keyword evidence="2 6" id="KW-0808">Transferase</keyword>
<dbReference type="PIRSF" id="PIRSF000535">
    <property type="entry name" value="1PFK/6PFK/LacC"/>
    <property type="match status" value="1"/>
</dbReference>
<evidence type="ECO:0000256" key="4">
    <source>
        <dbReference type="ARBA" id="ARBA00022777"/>
    </source>
</evidence>
<dbReference type="Gene3D" id="3.40.1190.20">
    <property type="match status" value="1"/>
</dbReference>
<name>A0A1I0X853_9ACTN</name>
<evidence type="ECO:0000256" key="1">
    <source>
        <dbReference type="ARBA" id="ARBA00010688"/>
    </source>
</evidence>
<reference evidence="9 12" key="2">
    <citation type="submission" date="2017-12" db="EMBL/GenBank/DDBJ databases">
        <title>Pharmacopeia of the Arctic Ocean.</title>
        <authorList>
            <person name="Collins E."/>
            <person name="Ducluzeau A.-L."/>
        </authorList>
    </citation>
    <scope>NUCLEOTIDE SEQUENCE [LARGE SCALE GENOMIC DNA]</scope>
    <source>
        <strain evidence="9 12">DSM 23325</strain>
    </source>
</reference>
<evidence type="ECO:0000313" key="11">
    <source>
        <dbReference type="Proteomes" id="UP000199113"/>
    </source>
</evidence>
<evidence type="ECO:0000256" key="7">
    <source>
        <dbReference type="SAM" id="MobiDB-lite"/>
    </source>
</evidence>
<dbReference type="CDD" id="cd01164">
    <property type="entry name" value="FruK_PfkB_like"/>
    <property type="match status" value="1"/>
</dbReference>
<evidence type="ECO:0000259" key="8">
    <source>
        <dbReference type="Pfam" id="PF00294"/>
    </source>
</evidence>
<dbReference type="Pfam" id="PF00294">
    <property type="entry name" value="PfkB"/>
    <property type="match status" value="1"/>
</dbReference>
<dbReference type="GO" id="GO:0005829">
    <property type="term" value="C:cytosol"/>
    <property type="evidence" value="ECO:0007669"/>
    <property type="project" value="TreeGrafter"/>
</dbReference>
<evidence type="ECO:0000313" key="12">
    <source>
        <dbReference type="Proteomes" id="UP000233565"/>
    </source>
</evidence>
<keyword evidence="4 10" id="KW-0418">Kinase</keyword>
<dbReference type="EMBL" id="FOKC01000002">
    <property type="protein sequence ID" value="SFA96606.1"/>
    <property type="molecule type" value="Genomic_DNA"/>
</dbReference>
<comment type="similarity">
    <text evidence="1">Belongs to the carbohydrate kinase PfkB family.</text>
</comment>
<dbReference type="PANTHER" id="PTHR46566:SF5">
    <property type="entry name" value="1-PHOSPHOFRUCTOKINASE"/>
    <property type="match status" value="1"/>
</dbReference>
<dbReference type="EMBL" id="PJBV01000010">
    <property type="protein sequence ID" value="PKH44158.1"/>
    <property type="molecule type" value="Genomic_DNA"/>
</dbReference>
<dbReference type="Proteomes" id="UP000233565">
    <property type="component" value="Unassembled WGS sequence"/>
</dbReference>
<dbReference type="InterPro" id="IPR017583">
    <property type="entry name" value="Tagatose/fructose_Pkinase"/>
</dbReference>
<evidence type="ECO:0000256" key="2">
    <source>
        <dbReference type="ARBA" id="ARBA00022679"/>
    </source>
</evidence>